<name>A0A2P2P5G4_RHIMU</name>
<protein>
    <submittedName>
        <fullName evidence="1">Uncharacterized protein</fullName>
    </submittedName>
</protein>
<organism evidence="1">
    <name type="scientific">Rhizophora mucronata</name>
    <name type="common">Asiatic mangrove</name>
    <dbReference type="NCBI Taxonomy" id="61149"/>
    <lineage>
        <taxon>Eukaryota</taxon>
        <taxon>Viridiplantae</taxon>
        <taxon>Streptophyta</taxon>
        <taxon>Embryophyta</taxon>
        <taxon>Tracheophyta</taxon>
        <taxon>Spermatophyta</taxon>
        <taxon>Magnoliopsida</taxon>
        <taxon>eudicotyledons</taxon>
        <taxon>Gunneridae</taxon>
        <taxon>Pentapetalae</taxon>
        <taxon>rosids</taxon>
        <taxon>fabids</taxon>
        <taxon>Malpighiales</taxon>
        <taxon>Rhizophoraceae</taxon>
        <taxon>Rhizophora</taxon>
    </lineage>
</organism>
<evidence type="ECO:0000313" key="1">
    <source>
        <dbReference type="EMBL" id="MBX49919.1"/>
    </source>
</evidence>
<dbReference type="AlphaFoldDB" id="A0A2P2P5G4"/>
<reference evidence="1" key="1">
    <citation type="submission" date="2018-02" db="EMBL/GenBank/DDBJ databases">
        <title>Rhizophora mucronata_Transcriptome.</title>
        <authorList>
            <person name="Meera S.P."/>
            <person name="Sreeshan A."/>
            <person name="Augustine A."/>
        </authorList>
    </citation>
    <scope>NUCLEOTIDE SEQUENCE</scope>
    <source>
        <tissue evidence="1">Leaf</tissue>
    </source>
</reference>
<proteinExistence type="predicted"/>
<sequence length="68" mass="7999">MIFEYQSVLIFYGDLTICQSNGKNTQIFYFFYKMIIIIFENSVELDQIETKTLLTVVSLELSLGQEFQ</sequence>
<dbReference type="EMBL" id="GGEC01069435">
    <property type="protein sequence ID" value="MBX49919.1"/>
    <property type="molecule type" value="Transcribed_RNA"/>
</dbReference>
<accession>A0A2P2P5G4</accession>